<dbReference type="Gene3D" id="3.40.50.720">
    <property type="entry name" value="NAD(P)-binding Rossmann-like Domain"/>
    <property type="match status" value="1"/>
</dbReference>
<evidence type="ECO:0000259" key="5">
    <source>
        <dbReference type="SMART" id="SM00829"/>
    </source>
</evidence>
<keyword evidence="2" id="KW-0479">Metal-binding</keyword>
<dbReference type="AlphaFoldDB" id="A0A8J3IE28"/>
<protein>
    <submittedName>
        <fullName evidence="6">Alcohol dehydrogenase</fullName>
    </submittedName>
</protein>
<dbReference type="GO" id="GO:0046872">
    <property type="term" value="F:metal ion binding"/>
    <property type="evidence" value="ECO:0007669"/>
    <property type="project" value="UniProtKB-KW"/>
</dbReference>
<dbReference type="EMBL" id="BNJF01000010">
    <property type="protein sequence ID" value="GHO51067.1"/>
    <property type="molecule type" value="Genomic_DNA"/>
</dbReference>
<evidence type="ECO:0000256" key="1">
    <source>
        <dbReference type="ARBA" id="ARBA00001947"/>
    </source>
</evidence>
<accession>A0A8J3IE28</accession>
<dbReference type="Gene3D" id="3.90.180.10">
    <property type="entry name" value="Medium-chain alcohol dehydrogenases, catalytic domain"/>
    <property type="match status" value="1"/>
</dbReference>
<reference evidence="6" key="1">
    <citation type="submission" date="2020-10" db="EMBL/GenBank/DDBJ databases">
        <title>Taxonomic study of unclassified bacteria belonging to the class Ktedonobacteria.</title>
        <authorList>
            <person name="Yabe S."/>
            <person name="Wang C.M."/>
            <person name="Zheng Y."/>
            <person name="Sakai Y."/>
            <person name="Cavaletti L."/>
            <person name="Monciardini P."/>
            <person name="Donadio S."/>
        </authorList>
    </citation>
    <scope>NUCLEOTIDE SEQUENCE</scope>
    <source>
        <strain evidence="6">SOSP1-1</strain>
    </source>
</reference>
<dbReference type="SMART" id="SM00829">
    <property type="entry name" value="PKS_ER"/>
    <property type="match status" value="1"/>
</dbReference>
<name>A0A8J3IE28_9CHLR</name>
<keyword evidence="4" id="KW-0560">Oxidoreductase</keyword>
<dbReference type="InterPro" id="IPR031640">
    <property type="entry name" value="Glu_dehyd_C"/>
</dbReference>
<dbReference type="InterPro" id="IPR013154">
    <property type="entry name" value="ADH-like_N"/>
</dbReference>
<evidence type="ECO:0000256" key="2">
    <source>
        <dbReference type="ARBA" id="ARBA00022723"/>
    </source>
</evidence>
<dbReference type="GO" id="GO:0016491">
    <property type="term" value="F:oxidoreductase activity"/>
    <property type="evidence" value="ECO:0007669"/>
    <property type="project" value="UniProtKB-KW"/>
</dbReference>
<gene>
    <name evidence="6" type="ORF">KSX_92300</name>
</gene>
<dbReference type="Pfam" id="PF08240">
    <property type="entry name" value="ADH_N"/>
    <property type="match status" value="1"/>
</dbReference>
<dbReference type="SUPFAM" id="SSF50129">
    <property type="entry name" value="GroES-like"/>
    <property type="match status" value="1"/>
</dbReference>
<dbReference type="SUPFAM" id="SSF51735">
    <property type="entry name" value="NAD(P)-binding Rossmann-fold domains"/>
    <property type="match status" value="1"/>
</dbReference>
<evidence type="ECO:0000313" key="6">
    <source>
        <dbReference type="EMBL" id="GHO51067.1"/>
    </source>
</evidence>
<dbReference type="PANTHER" id="PTHR43401">
    <property type="entry name" value="L-THREONINE 3-DEHYDROGENASE"/>
    <property type="match status" value="1"/>
</dbReference>
<dbReference type="Proteomes" id="UP000612362">
    <property type="component" value="Unassembled WGS sequence"/>
</dbReference>
<dbReference type="InterPro" id="IPR020843">
    <property type="entry name" value="ER"/>
</dbReference>
<keyword evidence="7" id="KW-1185">Reference proteome</keyword>
<comment type="cofactor">
    <cofactor evidence="1">
        <name>Zn(2+)</name>
        <dbReference type="ChEBI" id="CHEBI:29105"/>
    </cofactor>
</comment>
<dbReference type="Pfam" id="PF16912">
    <property type="entry name" value="Glu_dehyd_C"/>
    <property type="match status" value="1"/>
</dbReference>
<evidence type="ECO:0000256" key="3">
    <source>
        <dbReference type="ARBA" id="ARBA00022833"/>
    </source>
</evidence>
<proteinExistence type="predicted"/>
<dbReference type="InterPro" id="IPR036291">
    <property type="entry name" value="NAD(P)-bd_dom_sf"/>
</dbReference>
<dbReference type="InterPro" id="IPR050129">
    <property type="entry name" value="Zn_alcohol_dh"/>
</dbReference>
<keyword evidence="3" id="KW-0862">Zinc</keyword>
<organism evidence="6 7">
    <name type="scientific">Ktedonospora formicarum</name>
    <dbReference type="NCBI Taxonomy" id="2778364"/>
    <lineage>
        <taxon>Bacteria</taxon>
        <taxon>Bacillati</taxon>
        <taxon>Chloroflexota</taxon>
        <taxon>Ktedonobacteria</taxon>
        <taxon>Ktedonobacterales</taxon>
        <taxon>Ktedonobacteraceae</taxon>
        <taxon>Ktedonospora</taxon>
    </lineage>
</organism>
<sequence length="343" mass="37308">MQKVFPNVMRVPHFTGNRKIDFIEKAVPMPGPGQLLIEVKANALCGTDREQFFHGSKVTPGHEATGIVAATGPGTQTPVGTPGVIFLMDYCGSCRSCRQGFTNQCLQKRGDMGFNKDGGYGSYELIHENIFFPIDADLALADATLLLDIMGTGGHAIQRSRLVHPDIESVVVTGAGPIGLAILAMVKLVLGQEIPVVISDVSEYRLQLAERLGGKPVDLKTMSLAEGARKHGISSFDMAVDSSGKGAARQSSVQLLAQRGVQICVGHGEDLHLQVSQDLISTERAILGSEYFRYHEFANNLTLLRQNQSYLRQIITHTFHVSEIQEAFDLFFQGKTGKVVVEQ</sequence>
<dbReference type="PANTHER" id="PTHR43401:SF2">
    <property type="entry name" value="L-THREONINE 3-DEHYDROGENASE"/>
    <property type="match status" value="1"/>
</dbReference>
<comment type="caution">
    <text evidence="6">The sequence shown here is derived from an EMBL/GenBank/DDBJ whole genome shotgun (WGS) entry which is preliminary data.</text>
</comment>
<dbReference type="RefSeq" id="WP_220200012.1">
    <property type="nucleotide sequence ID" value="NZ_BNJF01000010.1"/>
</dbReference>
<evidence type="ECO:0000313" key="7">
    <source>
        <dbReference type="Proteomes" id="UP000612362"/>
    </source>
</evidence>
<evidence type="ECO:0000256" key="4">
    <source>
        <dbReference type="ARBA" id="ARBA00023002"/>
    </source>
</evidence>
<feature type="domain" description="Enoyl reductase (ER)" evidence="5">
    <location>
        <begin position="16"/>
        <end position="341"/>
    </location>
</feature>
<dbReference type="InterPro" id="IPR011032">
    <property type="entry name" value="GroES-like_sf"/>
</dbReference>